<reference evidence="2 3" key="1">
    <citation type="journal article" date="2020" name="Nature">
        <title>Six reference-quality genomes reveal evolution of bat adaptations.</title>
        <authorList>
            <person name="Jebb D."/>
            <person name="Huang Z."/>
            <person name="Pippel M."/>
            <person name="Hughes G.M."/>
            <person name="Lavrichenko K."/>
            <person name="Devanna P."/>
            <person name="Winkler S."/>
            <person name="Jermiin L.S."/>
            <person name="Skirmuntt E.C."/>
            <person name="Katzourakis A."/>
            <person name="Burkitt-Gray L."/>
            <person name="Ray D.A."/>
            <person name="Sullivan K.A.M."/>
            <person name="Roscito J.G."/>
            <person name="Kirilenko B.M."/>
            <person name="Davalos L.M."/>
            <person name="Corthals A.P."/>
            <person name="Power M.L."/>
            <person name="Jones G."/>
            <person name="Ransome R.D."/>
            <person name="Dechmann D.K.N."/>
            <person name="Locatelli A.G."/>
            <person name="Puechmaille S.J."/>
            <person name="Fedrigo O."/>
            <person name="Jarvis E.D."/>
            <person name="Hiller M."/>
            <person name="Vernes S.C."/>
            <person name="Myers E.W."/>
            <person name="Teeling E.C."/>
        </authorList>
    </citation>
    <scope>NUCLEOTIDE SEQUENCE [LARGE SCALE GENOMIC DNA]</scope>
    <source>
        <strain evidence="2">Bat1K_MPI-CBG_1</strain>
    </source>
</reference>
<organism evidence="2 3">
    <name type="scientific">Phyllostomus discolor</name>
    <name type="common">pale spear-nosed bat</name>
    <dbReference type="NCBI Taxonomy" id="89673"/>
    <lineage>
        <taxon>Eukaryota</taxon>
        <taxon>Metazoa</taxon>
        <taxon>Chordata</taxon>
        <taxon>Craniata</taxon>
        <taxon>Vertebrata</taxon>
        <taxon>Euteleostomi</taxon>
        <taxon>Mammalia</taxon>
        <taxon>Eutheria</taxon>
        <taxon>Laurasiatheria</taxon>
        <taxon>Chiroptera</taxon>
        <taxon>Yangochiroptera</taxon>
        <taxon>Phyllostomidae</taxon>
        <taxon>Phyllostominae</taxon>
        <taxon>Phyllostomus</taxon>
    </lineage>
</organism>
<dbReference type="EMBL" id="JABVXQ010000013">
    <property type="protein sequence ID" value="KAF6081971.1"/>
    <property type="molecule type" value="Genomic_DNA"/>
</dbReference>
<sequence>MGWVAGRPRPPGATEGPVQPRAGVAMRVLTSPFWVQRCGAVRLRRRGGDRQCAPALLSSDRLARSRTGGICPTQVPGPFGRRPLLGTTVFLDEPPGPPPASGPPPPHLHPNASSPGCNPRLQLGGSTGTALSWSPFAAPPPPRPSSTTAGRHGRPHTTGFSKKTKYGFLLSQMQI</sequence>
<comment type="caution">
    <text evidence="2">The sequence shown here is derived from an EMBL/GenBank/DDBJ whole genome shotgun (WGS) entry which is preliminary data.</text>
</comment>
<evidence type="ECO:0000256" key="1">
    <source>
        <dbReference type="SAM" id="MobiDB-lite"/>
    </source>
</evidence>
<feature type="compositionally biased region" description="Pro residues" evidence="1">
    <location>
        <begin position="94"/>
        <end position="108"/>
    </location>
</feature>
<dbReference type="Proteomes" id="UP000664940">
    <property type="component" value="Unassembled WGS sequence"/>
</dbReference>
<gene>
    <name evidence="2" type="ORF">HJG60_008947</name>
</gene>
<accession>A0A834DJ39</accession>
<dbReference type="AlphaFoldDB" id="A0A834DJ39"/>
<protein>
    <submittedName>
        <fullName evidence="2">Uncharacterized protein</fullName>
    </submittedName>
</protein>
<proteinExistence type="predicted"/>
<evidence type="ECO:0000313" key="2">
    <source>
        <dbReference type="EMBL" id="KAF6081971.1"/>
    </source>
</evidence>
<feature type="region of interest" description="Disordered" evidence="1">
    <location>
        <begin position="68"/>
        <end position="166"/>
    </location>
</feature>
<name>A0A834DJ39_9CHIR</name>
<evidence type="ECO:0000313" key="3">
    <source>
        <dbReference type="Proteomes" id="UP000664940"/>
    </source>
</evidence>